<reference evidence="1" key="2">
    <citation type="submission" date="2013-05" db="EMBL/GenBank/DDBJ databases">
        <title>The genome and transcriptome of Haemonchus contortus: a key model parasite for drug and vaccine discovery.</title>
        <authorList>
            <person name="Laing R."/>
            <person name="Kikuchi T."/>
            <person name="Martinelli A."/>
            <person name="Tsai I.J."/>
            <person name="Beech R.N."/>
            <person name="Redman E."/>
            <person name="Holroyd N."/>
            <person name="Bartley D.J."/>
            <person name="Beasley H."/>
            <person name="Britton C."/>
            <person name="Curran D."/>
            <person name="Devaney E."/>
            <person name="Gilabert A."/>
            <person name="Jackson F."/>
            <person name="Hunt M."/>
            <person name="Johnston S."/>
            <person name="Kryukov I."/>
            <person name="Li K."/>
            <person name="Morrison A.A."/>
            <person name="Reid A.J."/>
            <person name="Sargison N."/>
            <person name="Saunders G."/>
            <person name="Wasmuth J.D."/>
            <person name="Wolstenholme A."/>
            <person name="Berriman M."/>
            <person name="Gilleard J.S."/>
            <person name="Cotton J.A."/>
        </authorList>
    </citation>
    <scope>NUCLEOTIDE SEQUENCE [LARGE SCALE GENOMIC DNA]</scope>
    <source>
        <strain evidence="1">ISE/inbred ISE</strain>
    </source>
</reference>
<dbReference type="AlphaFoldDB" id="W6NC57"/>
<sequence>MSRRDGMKSVEFPAIRITANKTNITEDAFNFSYESNDFVEGDNIITYFVMRMELLRPLRTEVYPYVVEKVEELEYDGTSREYSINASYFAGSIYDRLNVTITPQVGDYKGSSKDLLFPLDQPPVKPLTRRAGKFKAVMPLECAEFVSGESECFWEMLIKDDVVRKICIISE</sequence>
<name>W6NC57_HAECO</name>
<comment type="caution">
    <text evidence="1">The sequence shown here is derived from an EMBL/GenBank/DDBJ whole genome shotgun (WGS) entry which is preliminary data.</text>
</comment>
<gene>
    <name evidence="1" type="ORF">HCOI_01255900</name>
</gene>
<dbReference type="EMBL" id="CAVP010058587">
    <property type="protein sequence ID" value="CDL94908.1"/>
    <property type="molecule type" value="Genomic_DNA"/>
</dbReference>
<accession>W6NC57</accession>
<proteinExistence type="predicted"/>
<reference evidence="1" key="1">
    <citation type="submission" date="2013-03" db="EMBL/GenBank/DDBJ databases">
        <authorList>
            <person name="Aslett M."/>
        </authorList>
    </citation>
    <scope>NUCLEOTIDE SEQUENCE [LARGE SCALE GENOMIC DNA]</scope>
    <source>
        <strain evidence="1">ISE/inbred ISE</strain>
    </source>
</reference>
<protein>
    <submittedName>
        <fullName evidence="1">Uncharacterized protein</fullName>
    </submittedName>
</protein>
<evidence type="ECO:0000313" key="1">
    <source>
        <dbReference type="EMBL" id="CDL94908.1"/>
    </source>
</evidence>
<organism evidence="1">
    <name type="scientific">Haemonchus contortus</name>
    <name type="common">Barber pole worm</name>
    <dbReference type="NCBI Taxonomy" id="6289"/>
    <lineage>
        <taxon>Eukaryota</taxon>
        <taxon>Metazoa</taxon>
        <taxon>Ecdysozoa</taxon>
        <taxon>Nematoda</taxon>
        <taxon>Chromadorea</taxon>
        <taxon>Rhabditida</taxon>
        <taxon>Rhabditina</taxon>
        <taxon>Rhabditomorpha</taxon>
        <taxon>Strongyloidea</taxon>
        <taxon>Trichostrongylidae</taxon>
        <taxon>Haemonchus</taxon>
    </lineage>
</organism>